<protein>
    <recommendedName>
        <fullName evidence="4">DNA helicase</fullName>
    </recommendedName>
</protein>
<organism evidence="2 3">
    <name type="scientific">Bogoriella caseilytica</name>
    <dbReference type="NCBI Taxonomy" id="56055"/>
    <lineage>
        <taxon>Bacteria</taxon>
        <taxon>Bacillati</taxon>
        <taxon>Actinomycetota</taxon>
        <taxon>Actinomycetes</taxon>
        <taxon>Micrococcales</taxon>
        <taxon>Bogoriellaceae</taxon>
        <taxon>Bogoriella</taxon>
    </lineage>
</organism>
<dbReference type="Proteomes" id="UP000280668">
    <property type="component" value="Unassembled WGS sequence"/>
</dbReference>
<dbReference type="EMBL" id="RKHK01000001">
    <property type="protein sequence ID" value="ROR73397.1"/>
    <property type="molecule type" value="Genomic_DNA"/>
</dbReference>
<comment type="caution">
    <text evidence="2">The sequence shown here is derived from an EMBL/GenBank/DDBJ whole genome shotgun (WGS) entry which is preliminary data.</text>
</comment>
<feature type="region of interest" description="Disordered" evidence="1">
    <location>
        <begin position="1"/>
        <end position="52"/>
    </location>
</feature>
<accession>A0A3N2BDS0</accession>
<evidence type="ECO:0008006" key="4">
    <source>
        <dbReference type="Google" id="ProtNLM"/>
    </source>
</evidence>
<feature type="compositionally biased region" description="Acidic residues" evidence="1">
    <location>
        <begin position="1460"/>
        <end position="1472"/>
    </location>
</feature>
<evidence type="ECO:0000313" key="2">
    <source>
        <dbReference type="EMBL" id="ROR73397.1"/>
    </source>
</evidence>
<feature type="compositionally biased region" description="Low complexity" evidence="1">
    <location>
        <begin position="229"/>
        <end position="252"/>
    </location>
</feature>
<feature type="compositionally biased region" description="Basic and acidic residues" evidence="1">
    <location>
        <begin position="406"/>
        <end position="419"/>
    </location>
</feature>
<reference evidence="2 3" key="1">
    <citation type="submission" date="2018-11" db="EMBL/GenBank/DDBJ databases">
        <title>Sequencing the genomes of 1000 actinobacteria strains.</title>
        <authorList>
            <person name="Klenk H.-P."/>
        </authorList>
    </citation>
    <scope>NUCLEOTIDE SEQUENCE [LARGE SCALE GENOMIC DNA]</scope>
    <source>
        <strain evidence="2 3">DSM 11294</strain>
    </source>
</reference>
<keyword evidence="3" id="KW-1185">Reference proteome</keyword>
<name>A0A3N2BDS0_9MICO</name>
<proteinExistence type="predicted"/>
<dbReference type="RefSeq" id="WP_123303820.1">
    <property type="nucleotide sequence ID" value="NZ_RKHK01000001.1"/>
</dbReference>
<sequence length="1487" mass="158373">MIRGLFRRKGADRRPPAEQASGPAPIAPPAPPSPAPAEPESSPPVEPPPPRTQEIVEQALRGWSSALAALGEEAALADLSRVSEAAVDLTAAHPSGLAQLYAGRPTRLSSLVREPGAQREARRAAEAARATTEELTRRHGIAPVYLALGVATWTELPEADGAVDVDESQNGDVVLEPSSDPRHAYADYSATSAVSASSGDEAERVSVPHAAAGSAAGQGVPTEAPDSHAASGTAPPASSGEAAATPSATSAEVARALPATPSHRAVRAVQAPVLLRPIRMTAPPGSDDVLFHLEAGVEINPVFADALKAAEPGADHAELIPLAELLGEGLSPRKAFERIREVGSRYLAGFELTEKLLVGPFVQPGRILLDDLESMRPYLAKSPVVAALAGDDEAQSVLDVPLPPRVRGDRAPEDERGAGDLDPDQAYAVDVAASGRNVFIDAPPGSDVHGALAALLADAAASGRHSVYVPGSRRTGRALVGRLQEIGLGGLSLDMATEDRWRQQVPTRLAAGLGREPEELDARRIEADRAELVAVRSTLGDYIDGLHAVHDPWGVSAYDALQELARQTSRRPGPRTTVRLSAATLRELSGQGLSEVADLLARAAALDAFTLRPHETPWYGAALDTAAEATAALERTHRLAEELLPDLLDHASRVTRQTGLERARTLRDWSEQLTMLDGVADALDVFHPQIFERSAADMVVATASREWRKERGLSMRASVRRRLRKQARDQLRPGRPVEDLHAELVKVQAKREVWRRHDPSGGWPRLPDGLGPMRKTAEQARADVEALDPVVGSGIGKDELLDLPLGALEDRMQALSRDAAALRLLPERTRVLAELRERGMGELVADLTQRRVARALVGAELDLAWWSSVLEQILRTSPALAGQDGPALRALAERFRELDLAQVRSLAAPIRRAIATQAQEAVLAHAATAQRLEDAAAEEHPDVRRLLTGFGDLPRRACPIWLLAPAIAPQVLPPAPETIDLLVLDGVQHLPPAQVISLIARARQVVLTGDSRRGGEGLAGVLGPLLPTVPLPADRARRHEGIAAFLASHGYDGVISSVPGTTPASQVRLELVEGFGMPAPGREAVESVRSEVDRVVDLVIEHALTAPEESLAVVALNAPHAERVREAVAAAAAGSPALGSFLDPERDEPFTVLEVDAAAGLRRDVVLLSVGYGKTPHGRVLHRFGPIAEPDGLACLVDALDAVRHRLVVVSCLAPGDLDRERLRQPGPQLLADLIDQAASGEELTATADSEPLDGPDQLLVDLAERLWRLGLVVEPRYGIPGGVRVPLAIGHPDLPGELVVAVATDDIDYVAEHSLRRRDRHWVERLEARGWRVRMAFSAAVFMDPQAEAEAIRDEVLDVVAARRLAAAAQGGQLVETSAVIDDGSRGPRPDVPRGLPLAAYSDDQLDELVAWLRADDHHREEATLIEELRAELGLTRRGAQTDAVLGHVVRRSSRELDSADDGSDDGDIAEAGEGCAAGDNGRAGA</sequence>
<feature type="compositionally biased region" description="Basic residues" evidence="1">
    <location>
        <begin position="1"/>
        <end position="11"/>
    </location>
</feature>
<feature type="region of interest" description="Disordered" evidence="1">
    <location>
        <begin position="162"/>
        <end position="183"/>
    </location>
</feature>
<feature type="compositionally biased region" description="Pro residues" evidence="1">
    <location>
        <begin position="25"/>
        <end position="51"/>
    </location>
</feature>
<feature type="region of interest" description="Disordered" evidence="1">
    <location>
        <begin position="210"/>
        <end position="253"/>
    </location>
</feature>
<feature type="region of interest" description="Disordered" evidence="1">
    <location>
        <begin position="403"/>
        <end position="423"/>
    </location>
</feature>
<dbReference type="OrthoDB" id="9757917at2"/>
<evidence type="ECO:0000256" key="1">
    <source>
        <dbReference type="SAM" id="MobiDB-lite"/>
    </source>
</evidence>
<gene>
    <name evidence="2" type="ORF">EDD31_1775</name>
</gene>
<feature type="region of interest" description="Disordered" evidence="1">
    <location>
        <begin position="1454"/>
        <end position="1487"/>
    </location>
</feature>
<evidence type="ECO:0000313" key="3">
    <source>
        <dbReference type="Proteomes" id="UP000280668"/>
    </source>
</evidence>